<feature type="region of interest" description="Disordered" evidence="1">
    <location>
        <begin position="31"/>
        <end position="96"/>
    </location>
</feature>
<evidence type="ECO:0000256" key="1">
    <source>
        <dbReference type="SAM" id="MobiDB-lite"/>
    </source>
</evidence>
<reference evidence="2 3" key="1">
    <citation type="journal article" date="2012" name="PLoS ONE">
        <title>Sequence and analysis of the genome of the pathogenic yeast Candida orthopsilosis.</title>
        <authorList>
            <person name="Riccombeni A."/>
            <person name="Vidanes G."/>
            <person name="Proux-Wera E."/>
            <person name="Wolfe K.H."/>
            <person name="Butler G."/>
        </authorList>
    </citation>
    <scope>NUCLEOTIDE SEQUENCE [LARGE SCALE GENOMIC DNA]</scope>
    <source>
        <strain evidence="2 3">Co 90-125</strain>
    </source>
</reference>
<proteinExistence type="predicted"/>
<feature type="region of interest" description="Disordered" evidence="1">
    <location>
        <begin position="793"/>
        <end position="820"/>
    </location>
</feature>
<keyword evidence="3" id="KW-1185">Reference proteome</keyword>
<dbReference type="Proteomes" id="UP000005018">
    <property type="component" value="Chromosome 5"/>
</dbReference>
<feature type="region of interest" description="Disordered" evidence="1">
    <location>
        <begin position="731"/>
        <end position="755"/>
    </location>
</feature>
<feature type="compositionally biased region" description="Low complexity" evidence="1">
    <location>
        <begin position="75"/>
        <end position="91"/>
    </location>
</feature>
<evidence type="ECO:0000313" key="2">
    <source>
        <dbReference type="EMBL" id="CCG24099.1"/>
    </source>
</evidence>
<feature type="compositionally biased region" description="Basic residues" evidence="1">
    <location>
        <begin position="198"/>
        <end position="212"/>
    </location>
</feature>
<accession>H8X800</accession>
<feature type="compositionally biased region" description="Basic and acidic residues" evidence="1">
    <location>
        <begin position="738"/>
        <end position="749"/>
    </location>
</feature>
<feature type="region of interest" description="Disordered" evidence="1">
    <location>
        <begin position="198"/>
        <end position="229"/>
    </location>
</feature>
<protein>
    <submittedName>
        <fullName evidence="2">Uncharacterized protein</fullName>
    </submittedName>
</protein>
<organism evidence="2 3">
    <name type="scientific">Candida orthopsilosis (strain 90-125)</name>
    <name type="common">Yeast</name>
    <dbReference type="NCBI Taxonomy" id="1136231"/>
    <lineage>
        <taxon>Eukaryota</taxon>
        <taxon>Fungi</taxon>
        <taxon>Dikarya</taxon>
        <taxon>Ascomycota</taxon>
        <taxon>Saccharomycotina</taxon>
        <taxon>Pichiomycetes</taxon>
        <taxon>Debaryomycetaceae</taxon>
        <taxon>Candida/Lodderomyces clade</taxon>
        <taxon>Candida</taxon>
    </lineage>
</organism>
<feature type="compositionally biased region" description="Acidic residues" evidence="1">
    <location>
        <begin position="795"/>
        <end position="807"/>
    </location>
</feature>
<name>H8X800_CANO9</name>
<dbReference type="OrthoDB" id="4026111at2759"/>
<dbReference type="KEGG" id="cot:CORT_0E05140"/>
<sequence>MVKVRKFFDKLITEPKHQAIRTAAETNYNPYIDKPISQHSSDARKGKKKSSSYSTLHNCRDESKVRENGNMDQESLTTSSKPYSSLKSASPPISPVHSIRRSFANANKKEPNEVGLDSNINPAIDSISSLELSPIGSATSITSSFNLPTVARHDAFYSLVKVDKFKFSQRGTLLNFKTRQGNGSDIFVCDENGRKIRKRRSRRKRRSVRRKLSLSSSVPEGDEINGEVVDTIGPPRKAAATKDDVSFVSIATTATTVTSLTTSINGVDPRLGNEAATPIATRSGPVRKSILSRKSFKPSMEATNGCTPITTTFDDGDIPVPPAPATPYNSPTRFGSQFDPCFNVDNFKVKIIPDVASYQPSFLQKRGSMHTLESRVTTPNKITNTTNTTNNSKGTKVATGLSAASSTSLTDETKSITASLYHQQIEFGKRYTRVVEEGLKSSSLSAHASIRDIKQECSGTKTSEFNGVNAAAVSNFEADSTDVQSLLSLQLSHYAVDCGEFEENAPLLGKRNGKSVASGFTGDADYSETIESTTSYGESRDLVTGAATQINEKLDHKWIIQVKDRLQYYYNANLSKLRRIKLHHQKARSGEGVVSETEKPKPVGILVETLTEISPTTSSSTLNPQSGLYSHQNKRSSKINVVENDCVEIKRTANGKVDFSNTVDSDGFYVADEAEKEDDLTGAIYFIKNDKEEAQSGVKEANVITTSPSKRVSKLLYYHRQQLQQQFKFAPSSFARANNKDKDEDDKTKPTNGLLNGLQNMLKHGSSNKMMMMAMTPPQSPQKDSQVIEFHSPCEVEESSSNDGDDEQSYRGRFDSDVTSSVVSLAVGESFC</sequence>
<dbReference type="HOGENOM" id="CLU_340975_0_0_1"/>
<gene>
    <name evidence="2" type="ORF">CORT_0E05140</name>
</gene>
<evidence type="ECO:0000313" key="3">
    <source>
        <dbReference type="Proteomes" id="UP000005018"/>
    </source>
</evidence>
<dbReference type="EMBL" id="HE681723">
    <property type="protein sequence ID" value="CCG24099.1"/>
    <property type="molecule type" value="Genomic_DNA"/>
</dbReference>
<dbReference type="AlphaFoldDB" id="H8X800"/>
<feature type="compositionally biased region" description="Basic and acidic residues" evidence="1">
    <location>
        <begin position="58"/>
        <end position="69"/>
    </location>
</feature>
<dbReference type="GeneID" id="14540750"/>
<dbReference type="RefSeq" id="XP_003870229.1">
    <property type="nucleotide sequence ID" value="XM_003870180.1"/>
</dbReference>